<evidence type="ECO:0000313" key="3">
    <source>
        <dbReference type="Proteomes" id="UP000008021"/>
    </source>
</evidence>
<keyword evidence="3" id="KW-1185">Reference proteome</keyword>
<dbReference type="Gramene" id="OMERI10G00310.1">
    <property type="protein sequence ID" value="OMERI10G00310.1"/>
    <property type="gene ID" value="OMERI10G00310"/>
</dbReference>
<dbReference type="PANTHER" id="PTHR31147">
    <property type="entry name" value="ACYL TRANSFERASE 4"/>
    <property type="match status" value="1"/>
</dbReference>
<reference evidence="2" key="1">
    <citation type="submission" date="2015-04" db="UniProtKB">
        <authorList>
            <consortium name="EnsemblPlants"/>
        </authorList>
    </citation>
    <scope>IDENTIFICATION</scope>
</reference>
<dbReference type="InterPro" id="IPR023213">
    <property type="entry name" value="CAT-like_dom_sf"/>
</dbReference>
<accession>A0A0E0EV76</accession>
<dbReference type="EnsemblPlants" id="OMERI10G00310.1">
    <property type="protein sequence ID" value="OMERI10G00310.1"/>
    <property type="gene ID" value="OMERI10G00310"/>
</dbReference>
<name>A0A0E0EV76_9ORYZ</name>
<dbReference type="Gene3D" id="3.30.559.10">
    <property type="entry name" value="Chloramphenicol acetyltransferase-like domain"/>
    <property type="match status" value="2"/>
</dbReference>
<organism evidence="2">
    <name type="scientific">Oryza meridionalis</name>
    <dbReference type="NCBI Taxonomy" id="40149"/>
    <lineage>
        <taxon>Eukaryota</taxon>
        <taxon>Viridiplantae</taxon>
        <taxon>Streptophyta</taxon>
        <taxon>Embryophyta</taxon>
        <taxon>Tracheophyta</taxon>
        <taxon>Spermatophyta</taxon>
        <taxon>Magnoliopsida</taxon>
        <taxon>Liliopsida</taxon>
        <taxon>Poales</taxon>
        <taxon>Poaceae</taxon>
        <taxon>BOP clade</taxon>
        <taxon>Oryzoideae</taxon>
        <taxon>Oryzeae</taxon>
        <taxon>Oryzinae</taxon>
        <taxon>Oryza</taxon>
    </lineage>
</organism>
<protein>
    <submittedName>
        <fullName evidence="2">Uncharacterized protein</fullName>
    </submittedName>
</protein>
<proteinExistence type="inferred from homology"/>
<dbReference type="GO" id="GO:0050734">
    <property type="term" value="F:hydroxycinnamoyltransferase activity"/>
    <property type="evidence" value="ECO:0007669"/>
    <property type="project" value="UniProtKB-ARBA"/>
</dbReference>
<dbReference type="AlphaFoldDB" id="A0A0E0EV76"/>
<sequence>MELLQKGIMAHTFSALLHSLQKGIMAHTFSALLHSLVRQQQLSTNLDAAHNIYRSMSTVVSKSAPVVVRPSEPPVKTSSSKIVLSPLDMPLAMVPMTVLLAFEHPIIHHHQPTADTIKMALAQALVHYYPIAGRLSCNDDEDGGGDFYIDCTSELGVMFVAASADCTMEELMRVVDNQPTDDETAVVQQLAFNCTPDVGDDGPPPLLWVQVTTLSCGGFVVGVTWSHGLADGVGIAQFIQAVGELARGLPSPSIVPVRQDDIVATQVVPPFTMALLQFLPGLKPLDLTFNNVTVPTSLINHIRRFRGRRTNDDGGQHSTTTVTAFEAVAAVLWKCRTRAVMASPEAPAILVFVVNARKYLAGVNDGYYGNCSMMHMAMAKSGAVANGDIMDVVEIIRRAKERIPEQFGEGSDRMVRELSDGQQVDGYESLLYLTSWRNIGLEEVDFGSGKTARVMTYPQRMLFSLLEKTTPICFMLMPTKEGARVMSGCVTPDHVDAFQQQILKLNANYTAT</sequence>
<reference evidence="2" key="2">
    <citation type="submission" date="2018-05" db="EMBL/GenBank/DDBJ databases">
        <title>OmerRS3 (Oryza meridionalis Reference Sequence Version 3).</title>
        <authorList>
            <person name="Zhang J."/>
            <person name="Kudrna D."/>
            <person name="Lee S."/>
            <person name="Talag J."/>
            <person name="Welchert J."/>
            <person name="Wing R.A."/>
        </authorList>
    </citation>
    <scope>NUCLEOTIDE SEQUENCE [LARGE SCALE GENOMIC DNA]</scope>
    <source>
        <strain evidence="2">cv. OR44</strain>
    </source>
</reference>
<evidence type="ECO:0000256" key="1">
    <source>
        <dbReference type="ARBA" id="ARBA00009861"/>
    </source>
</evidence>
<evidence type="ECO:0000313" key="2">
    <source>
        <dbReference type="EnsemblPlants" id="OMERI10G00310.1"/>
    </source>
</evidence>
<comment type="similarity">
    <text evidence="1">Belongs to the plant acyltransferase family.</text>
</comment>
<dbReference type="InterPro" id="IPR050898">
    <property type="entry name" value="Plant_acyltransferase"/>
</dbReference>
<dbReference type="eggNOG" id="ENOG502RMG6">
    <property type="taxonomic scope" value="Eukaryota"/>
</dbReference>
<dbReference type="PANTHER" id="PTHR31147:SF61">
    <property type="entry name" value="ACYL TRANSFERASE 15"/>
    <property type="match status" value="1"/>
</dbReference>
<dbReference type="HOGENOM" id="CLU_014546_2_0_1"/>
<dbReference type="Proteomes" id="UP000008021">
    <property type="component" value="Chromosome 10"/>
</dbReference>
<dbReference type="Pfam" id="PF02458">
    <property type="entry name" value="Transferase"/>
    <property type="match status" value="1"/>
</dbReference>